<protein>
    <submittedName>
        <fullName evidence="5">Aspartic proteinase yapsin-3</fullName>
    </submittedName>
</protein>
<evidence type="ECO:0000256" key="2">
    <source>
        <dbReference type="ARBA" id="ARBA00023157"/>
    </source>
</evidence>
<evidence type="ECO:0000259" key="4">
    <source>
        <dbReference type="PROSITE" id="PS51767"/>
    </source>
</evidence>
<name>A0ABP0EB14_9ASCO</name>
<accession>A0ABP0EB14</accession>
<dbReference type="InterPro" id="IPR021109">
    <property type="entry name" value="Peptidase_aspartic_dom_sf"/>
</dbReference>
<feature type="region of interest" description="Disordered" evidence="3">
    <location>
        <begin position="485"/>
        <end position="510"/>
    </location>
</feature>
<dbReference type="Gene3D" id="2.40.70.10">
    <property type="entry name" value="Acid Proteases"/>
    <property type="match status" value="2"/>
</dbReference>
<comment type="similarity">
    <text evidence="1">Belongs to the peptidase A1 family.</text>
</comment>
<dbReference type="InterPro" id="IPR033121">
    <property type="entry name" value="PEPTIDASE_A1"/>
</dbReference>
<dbReference type="PRINTS" id="PR00792">
    <property type="entry name" value="PEPSIN"/>
</dbReference>
<evidence type="ECO:0000313" key="5">
    <source>
        <dbReference type="EMBL" id="CAK7903444.1"/>
    </source>
</evidence>
<keyword evidence="2" id="KW-1015">Disulfide bond</keyword>
<evidence type="ECO:0000256" key="3">
    <source>
        <dbReference type="SAM" id="MobiDB-lite"/>
    </source>
</evidence>
<keyword evidence="6" id="KW-1185">Reference proteome</keyword>
<feature type="domain" description="Peptidase A1" evidence="4">
    <location>
        <begin position="111"/>
        <end position="427"/>
    </location>
</feature>
<dbReference type="Pfam" id="PF00026">
    <property type="entry name" value="Asp"/>
    <property type="match status" value="1"/>
</dbReference>
<sequence>MKPAALSRLFPCIIPREFLLAAHRRNLLITCISGNHSPSHIPPHSSPKLPPAAMKSVLQILRENLSKVSSLALFAGVLTSGNDTTINHNNNSGIIKLDVVKGDANTSYLPYMVEIEIGSNREKSSLVLSNSAGDIMVQSSNEECYNPPGDLCDYSVFIPGHFDESNSTSFHANDTFSESILSGMDGPTRWGHDSVVVGGVEVKDMSFGLTKDMDYGVFGIGLMYGELTKIFDNQIYENLPLKMKSSGLINRAAYSVFLNSTNATTGVVLFGGVDHAKYEGQLTTMPMVFDEYTVEGIVLRDFYIAENGSRKYNMTNSTTYQATLDIDSRFSSFPMGLVDHFVDVLDGSYDKSINAYQVPCIGHSDISLVFDFSGKVIEVPYSEFITTHRGRCVIAEERYATKFKLGVNFMRSVYAVFDMEDKTISLAQAKYSNDDEDLEAISNTIPSATRAPHYLETSFREPDRFSYTTTPTGDYDMSTETGITLHTDTSTDTSTGDVLPSQPVGASSSSTKGEAVAIYGTSSICLLASLLVYLAIL</sequence>
<dbReference type="PROSITE" id="PS51767">
    <property type="entry name" value="PEPTIDASE_A1"/>
    <property type="match status" value="1"/>
</dbReference>
<dbReference type="Proteomes" id="UP001497600">
    <property type="component" value="Chromosome D"/>
</dbReference>
<reference evidence="5 6" key="1">
    <citation type="submission" date="2024-01" db="EMBL/GenBank/DDBJ databases">
        <authorList>
            <consortium name="Genoscope - CEA"/>
            <person name="William W."/>
        </authorList>
    </citation>
    <scope>NUCLEOTIDE SEQUENCE [LARGE SCALE GENOMIC DNA]</scope>
    <source>
        <strain evidence="5 6">29B2s-10</strain>
    </source>
</reference>
<dbReference type="EMBL" id="OZ004256">
    <property type="protein sequence ID" value="CAK7903444.1"/>
    <property type="molecule type" value="Genomic_DNA"/>
</dbReference>
<dbReference type="PANTHER" id="PTHR47966">
    <property type="entry name" value="BETA-SITE APP-CLEAVING ENZYME, ISOFORM A-RELATED"/>
    <property type="match status" value="1"/>
</dbReference>
<gene>
    <name evidence="5" type="primary">YPS3</name>
    <name evidence="5" type="ORF">CAAN4_D04610</name>
</gene>
<evidence type="ECO:0000313" key="6">
    <source>
        <dbReference type="Proteomes" id="UP001497600"/>
    </source>
</evidence>
<organism evidence="5 6">
    <name type="scientific">[Candida] anglica</name>
    <dbReference type="NCBI Taxonomy" id="148631"/>
    <lineage>
        <taxon>Eukaryota</taxon>
        <taxon>Fungi</taxon>
        <taxon>Dikarya</taxon>
        <taxon>Ascomycota</taxon>
        <taxon>Saccharomycotina</taxon>
        <taxon>Pichiomycetes</taxon>
        <taxon>Debaryomycetaceae</taxon>
        <taxon>Kurtzmaniella</taxon>
    </lineage>
</organism>
<dbReference type="InterPro" id="IPR001461">
    <property type="entry name" value="Aspartic_peptidase_A1"/>
</dbReference>
<dbReference type="PANTHER" id="PTHR47966:SF65">
    <property type="entry name" value="ASPARTIC-TYPE ENDOPEPTIDASE"/>
    <property type="match status" value="1"/>
</dbReference>
<proteinExistence type="inferred from homology"/>
<evidence type="ECO:0000256" key="1">
    <source>
        <dbReference type="ARBA" id="ARBA00007447"/>
    </source>
</evidence>
<dbReference type="SUPFAM" id="SSF50630">
    <property type="entry name" value="Acid proteases"/>
    <property type="match status" value="1"/>
</dbReference>